<name>A0A1Y1CHR5_9BACT</name>
<dbReference type="PANTHER" id="PTHR10422">
    <property type="entry name" value="CYTOCHROME C OXIDASE SUBUNIT 1"/>
    <property type="match status" value="1"/>
</dbReference>
<gene>
    <name evidence="3" type="ORF">ALGA_1521</name>
</gene>
<dbReference type="RefSeq" id="WP_096428778.1">
    <property type="nucleotide sequence ID" value="NZ_AP018042.1"/>
</dbReference>
<dbReference type="Pfam" id="PF00115">
    <property type="entry name" value="COX1"/>
    <property type="match status" value="1"/>
</dbReference>
<feature type="transmembrane region" description="Helical" evidence="1">
    <location>
        <begin position="585"/>
        <end position="608"/>
    </location>
</feature>
<organism evidence="3 4">
    <name type="scientific">Labilibaculum antarcticum</name>
    <dbReference type="NCBI Taxonomy" id="1717717"/>
    <lineage>
        <taxon>Bacteria</taxon>
        <taxon>Pseudomonadati</taxon>
        <taxon>Bacteroidota</taxon>
        <taxon>Bacteroidia</taxon>
        <taxon>Marinilabiliales</taxon>
        <taxon>Marinifilaceae</taxon>
        <taxon>Labilibaculum</taxon>
    </lineage>
</organism>
<dbReference type="Proteomes" id="UP000218267">
    <property type="component" value="Chromosome"/>
</dbReference>
<reference evidence="4" key="2">
    <citation type="journal article" date="2020" name="Antonie Van Leeuwenhoek">
        <title>Labilibaculum antarcticum sp. nov., a novel facultative anaerobic, psychrotorelant bacterium isolated from marine sediment of Antarctica.</title>
        <authorList>
            <person name="Watanabe M."/>
            <person name="Kojima H."/>
            <person name="Fukui M."/>
        </authorList>
    </citation>
    <scope>NUCLEOTIDE SEQUENCE [LARGE SCALE GENOMIC DNA]</scope>
    <source>
        <strain evidence="4">SPP2</strain>
    </source>
</reference>
<dbReference type="Pfam" id="PF22085">
    <property type="entry name" value="NorB_cytochrome_c-like"/>
    <property type="match status" value="1"/>
</dbReference>
<feature type="domain" description="Nitric oxide reductase subunit B cytochrome c-like" evidence="2">
    <location>
        <begin position="36"/>
        <end position="216"/>
    </location>
</feature>
<reference evidence="3 4" key="1">
    <citation type="journal article" date="2018" name="Mar. Genomics">
        <title>Complete genome sequence of Marinifilaceae bacterium strain SPP2, isolated from the Antarctic marine sediment.</title>
        <authorList>
            <person name="Watanabe M."/>
            <person name="Kojima H."/>
            <person name="Fukui M."/>
        </authorList>
    </citation>
    <scope>NUCLEOTIDE SEQUENCE [LARGE SCALE GENOMIC DNA]</scope>
    <source>
        <strain evidence="3 4">SPP2</strain>
    </source>
</reference>
<dbReference type="EMBL" id="AP018042">
    <property type="protein sequence ID" value="BAX79897.1"/>
    <property type="molecule type" value="Genomic_DNA"/>
</dbReference>
<feature type="transmembrane region" description="Helical" evidence="1">
    <location>
        <begin position="411"/>
        <end position="432"/>
    </location>
</feature>
<dbReference type="OrthoDB" id="9767153at2"/>
<feature type="transmembrane region" description="Helical" evidence="1">
    <location>
        <begin position="7"/>
        <end position="25"/>
    </location>
</feature>
<feature type="transmembrane region" description="Helical" evidence="1">
    <location>
        <begin position="543"/>
        <end position="565"/>
    </location>
</feature>
<dbReference type="PANTHER" id="PTHR10422:SF38">
    <property type="entry name" value="CYTOCHROME B SUBUNIT OF NITRIC OXIDE REDUCTASE"/>
    <property type="match status" value="1"/>
</dbReference>
<dbReference type="InterPro" id="IPR054309">
    <property type="entry name" value="NorB_cytochrome_c-like"/>
</dbReference>
<feature type="transmembrane region" description="Helical" evidence="1">
    <location>
        <begin position="628"/>
        <end position="647"/>
    </location>
</feature>
<feature type="transmembrane region" description="Helical" evidence="1">
    <location>
        <begin position="328"/>
        <end position="352"/>
    </location>
</feature>
<evidence type="ECO:0000256" key="1">
    <source>
        <dbReference type="SAM" id="Phobius"/>
    </source>
</evidence>
<dbReference type="InterPro" id="IPR036927">
    <property type="entry name" value="Cyt_c_oxase-like_su1_sf"/>
</dbReference>
<dbReference type="AlphaFoldDB" id="A0A1Y1CHR5"/>
<evidence type="ECO:0000313" key="3">
    <source>
        <dbReference type="EMBL" id="BAX79897.1"/>
    </source>
</evidence>
<evidence type="ECO:0000313" key="4">
    <source>
        <dbReference type="Proteomes" id="UP000218267"/>
    </source>
</evidence>
<protein>
    <submittedName>
        <fullName evidence="3">Nitric oxide reductase subunit B</fullName>
    </submittedName>
</protein>
<keyword evidence="1" id="KW-0812">Transmembrane</keyword>
<dbReference type="InterPro" id="IPR000883">
    <property type="entry name" value="Cyt_C_Oxase_1"/>
</dbReference>
<keyword evidence="4" id="KW-1185">Reference proteome</keyword>
<dbReference type="SUPFAM" id="SSF81442">
    <property type="entry name" value="Cytochrome c oxidase subunit I-like"/>
    <property type="match status" value="1"/>
</dbReference>
<dbReference type="GO" id="GO:0009060">
    <property type="term" value="P:aerobic respiration"/>
    <property type="evidence" value="ECO:0007669"/>
    <property type="project" value="InterPro"/>
</dbReference>
<feature type="transmembrane region" description="Helical" evidence="1">
    <location>
        <begin position="515"/>
        <end position="537"/>
    </location>
</feature>
<feature type="transmembrane region" description="Helical" evidence="1">
    <location>
        <begin position="364"/>
        <end position="386"/>
    </location>
</feature>
<dbReference type="KEGG" id="mbas:ALGA_1521"/>
<keyword evidence="1" id="KW-1133">Transmembrane helix</keyword>
<feature type="transmembrane region" description="Helical" evidence="1">
    <location>
        <begin position="663"/>
        <end position="685"/>
    </location>
</feature>
<dbReference type="GO" id="GO:0004129">
    <property type="term" value="F:cytochrome-c oxidase activity"/>
    <property type="evidence" value="ECO:0007669"/>
    <property type="project" value="InterPro"/>
</dbReference>
<evidence type="ECO:0000259" key="2">
    <source>
        <dbReference type="Pfam" id="PF22085"/>
    </source>
</evidence>
<feature type="transmembrane region" description="Helical" evidence="1">
    <location>
        <begin position="477"/>
        <end position="503"/>
    </location>
</feature>
<dbReference type="GO" id="GO:0020037">
    <property type="term" value="F:heme binding"/>
    <property type="evidence" value="ECO:0007669"/>
    <property type="project" value="InterPro"/>
</dbReference>
<feature type="transmembrane region" description="Helical" evidence="1">
    <location>
        <begin position="283"/>
        <end position="306"/>
    </location>
</feature>
<feature type="transmembrane region" description="Helical" evidence="1">
    <location>
        <begin position="723"/>
        <end position="742"/>
    </location>
</feature>
<keyword evidence="1" id="KW-0472">Membrane</keyword>
<dbReference type="Gene3D" id="1.20.210.10">
    <property type="entry name" value="Cytochrome c oxidase-like, subunit I domain"/>
    <property type="match status" value="1"/>
</dbReference>
<proteinExistence type="predicted"/>
<sequence length="748" mass="84686">MKTKRLWYGFIAVMVLSFAVLLYFGREIYREKPPIPDQIVTSSGEVIVSGQDIRDGQNVWQSIGGQEVGSIWGHGAYQAPDWTADWLHREAMFLLDFWGNADFGTNYEGLNNEQKAALEARVQKEMRTNTYDVTSRNLVISDLRAKGIKAIGDHFTGVFMDGEAQAKLRDAYAIPANTVKDLARMEKMNAFFFWATWATVTERPGQEITYTNNWPPEKLVGNRPTSALLLWTGFSIIILLAGIGWMGWFYATNRDKEEHIDMPLENPIMGTKMFPSMKATLKYFWVVTLLMLVQITAGVITAHYGVEGSAFYGIPLDQWLPYSVTRTWHVQIGIFWIATSWLATGLFFAPAIAGKDPKYQKLGVNILFISLLVIVVGSLAGQWMGIMQKLGYTENFWFGHQGYEYVDLGRFWQIFLFAGLFIWLGLMARALLPALRQRTENRNLLIMFLIASLAIASFYGAGLMWGQQTHLAIAEYWRWWVVHLWVEGFFEVFATVIIAFLFVRMKLIGAKVATTTVLFTTIIFLSGGILGTFHHLYFSGTPVAVLALGASFSALEVVPLVFMGFEAYHNIKLTRSGNWIDAYKWPIYCFVAVAFWNFLGAGIFGFLINPPVALYYMQGLNTTAVHGHTALFGVYGFLGIGLMLFVLRDMDLTVKWKEGPIKFAFWAINIGLLLMVLISVLPIGLAQTWASVEVGLWYARSAEFMQQDYMSTLKWMRVFGDTIFAAGMFALAYHIFGLKFGWTIEKKK</sequence>
<feature type="transmembrane region" description="Helical" evidence="1">
    <location>
        <begin position="444"/>
        <end position="465"/>
    </location>
</feature>
<feature type="transmembrane region" description="Helical" evidence="1">
    <location>
        <begin position="228"/>
        <end position="251"/>
    </location>
</feature>
<dbReference type="GO" id="GO:0016020">
    <property type="term" value="C:membrane"/>
    <property type="evidence" value="ECO:0007669"/>
    <property type="project" value="InterPro"/>
</dbReference>
<accession>A0A1Y1CHR5</accession>